<reference evidence="2 3" key="1">
    <citation type="submission" date="2019-05" db="EMBL/GenBank/DDBJ databases">
        <title>Mikania micrantha, genome provides insights into the molecular mechanism of rapid growth.</title>
        <authorList>
            <person name="Liu B."/>
        </authorList>
    </citation>
    <scope>NUCLEOTIDE SEQUENCE [LARGE SCALE GENOMIC DNA]</scope>
    <source>
        <strain evidence="2">NLD-2019</strain>
        <tissue evidence="2">Leaf</tissue>
    </source>
</reference>
<gene>
    <name evidence="2" type="ORF">E3N88_00885</name>
</gene>
<dbReference type="PANTHER" id="PTHR46033:SF8">
    <property type="entry name" value="PROTEIN MAINTENANCE OF MERISTEMS-LIKE"/>
    <property type="match status" value="1"/>
</dbReference>
<dbReference type="EMBL" id="SZYD01000001">
    <property type="protein sequence ID" value="KAD7477749.1"/>
    <property type="molecule type" value="Genomic_DNA"/>
</dbReference>
<dbReference type="Pfam" id="PF10536">
    <property type="entry name" value="PMD"/>
    <property type="match status" value="2"/>
</dbReference>
<dbReference type="OrthoDB" id="1936739at2759"/>
<dbReference type="GO" id="GO:0010073">
    <property type="term" value="P:meristem maintenance"/>
    <property type="evidence" value="ECO:0007669"/>
    <property type="project" value="InterPro"/>
</dbReference>
<comment type="caution">
    <text evidence="2">The sequence shown here is derived from an EMBL/GenBank/DDBJ whole genome shotgun (WGS) entry which is preliminary data.</text>
</comment>
<name>A0A5N6PZF1_9ASTR</name>
<evidence type="ECO:0000313" key="3">
    <source>
        <dbReference type="Proteomes" id="UP000326396"/>
    </source>
</evidence>
<dbReference type="InterPro" id="IPR044824">
    <property type="entry name" value="MAIN-like"/>
</dbReference>
<dbReference type="InterPro" id="IPR019557">
    <property type="entry name" value="AminoTfrase-like_pln_mobile"/>
</dbReference>
<protein>
    <recommendedName>
        <fullName evidence="1">Aminotransferase-like plant mobile domain-containing protein</fullName>
    </recommendedName>
</protein>
<organism evidence="2 3">
    <name type="scientific">Mikania micrantha</name>
    <name type="common">bitter vine</name>
    <dbReference type="NCBI Taxonomy" id="192012"/>
    <lineage>
        <taxon>Eukaryota</taxon>
        <taxon>Viridiplantae</taxon>
        <taxon>Streptophyta</taxon>
        <taxon>Embryophyta</taxon>
        <taxon>Tracheophyta</taxon>
        <taxon>Spermatophyta</taxon>
        <taxon>Magnoliopsida</taxon>
        <taxon>eudicotyledons</taxon>
        <taxon>Gunneridae</taxon>
        <taxon>Pentapetalae</taxon>
        <taxon>asterids</taxon>
        <taxon>campanulids</taxon>
        <taxon>Asterales</taxon>
        <taxon>Asteraceae</taxon>
        <taxon>Asteroideae</taxon>
        <taxon>Heliantheae alliance</taxon>
        <taxon>Eupatorieae</taxon>
        <taxon>Mikania</taxon>
    </lineage>
</organism>
<dbReference type="PANTHER" id="PTHR46033">
    <property type="entry name" value="PROTEIN MAIN-LIKE 2"/>
    <property type="match status" value="1"/>
</dbReference>
<evidence type="ECO:0000259" key="1">
    <source>
        <dbReference type="Pfam" id="PF10536"/>
    </source>
</evidence>
<proteinExistence type="predicted"/>
<dbReference type="Proteomes" id="UP000326396">
    <property type="component" value="Linkage Group LG1"/>
</dbReference>
<accession>A0A5N6PZF1</accession>
<feature type="domain" description="Aminotransferase-like plant mobile" evidence="1">
    <location>
        <begin position="131"/>
        <end position="215"/>
    </location>
</feature>
<evidence type="ECO:0000313" key="2">
    <source>
        <dbReference type="EMBL" id="KAD7477749.1"/>
    </source>
</evidence>
<keyword evidence="3" id="KW-1185">Reference proteome</keyword>
<feature type="domain" description="Aminotransferase-like plant mobile" evidence="1">
    <location>
        <begin position="67"/>
        <end position="116"/>
    </location>
</feature>
<dbReference type="AlphaFoldDB" id="A0A5N6PZF1"/>
<sequence length="221" mass="25104">MDAHFTSGPLNNDLLWLSGSHRGDYYFQNPDRDDGILRIRRGDQDLWKHLKSHPIPENVMEFITLAGFGGIVQCGNRRLDRALISALVERWRPETHTFHLPIGETTITLQDITALFENLVGEELPLEAVNDSASNWVHINYLSHLEDLNNCGELSWGSAVLACLYKHLCKVTDISRTDISGPVFLLQLWAWERFTGFAPEAVNAIDFQKPYGARYVLNNTL</sequence>